<accession>A0A8M9PPJ4</accession>
<evidence type="ECO:0000256" key="2">
    <source>
        <dbReference type="SAM" id="SignalP"/>
    </source>
</evidence>
<feature type="chain" id="PRO_5035473661" evidence="2">
    <location>
        <begin position="21"/>
        <end position="1066"/>
    </location>
</feature>
<organism evidence="3 4">
    <name type="scientific">Danio rerio</name>
    <name type="common">Zebrafish</name>
    <name type="synonym">Brachydanio rerio</name>
    <dbReference type="NCBI Taxonomy" id="7955"/>
    <lineage>
        <taxon>Eukaryota</taxon>
        <taxon>Metazoa</taxon>
        <taxon>Chordata</taxon>
        <taxon>Craniata</taxon>
        <taxon>Vertebrata</taxon>
        <taxon>Euteleostomi</taxon>
        <taxon>Actinopterygii</taxon>
        <taxon>Neopterygii</taxon>
        <taxon>Teleostei</taxon>
        <taxon>Ostariophysi</taxon>
        <taxon>Cypriniformes</taxon>
        <taxon>Danionidae</taxon>
        <taxon>Danioninae</taxon>
        <taxon>Danio</taxon>
    </lineage>
</organism>
<protein>
    <submittedName>
        <fullName evidence="4">Uncharacterized protein</fullName>
    </submittedName>
</protein>
<keyword evidence="3" id="KW-1185">Reference proteome</keyword>
<sequence length="1066" mass="118437">MSHHCFLRLLLVCLTHSVVGCFPGLSFGDIAGNEPKIKLQALEVFNIADSSIQKPIKGTLLNNLVQFNSKYQWPRVNSAPYSQKSDGNAKNPSFRLTEPKDPAYVMNYQNKILSSSRNNPVDLSSVKYNKGHDAKTSYAFQTVQQELNPFTGSQWSSSDTNLGLRLVKIEGPVDRMHAGNVYRSETFGYQPISKSEMHSGSQQPLRLNEPYLREDISVQPAHAERISSNYMSRSSNANHNMRFKSDANAMFDQSNQNGPRRVMPIIEDLSFLEANQQVHKSSPHVFSAGTAALSQTSLGNVRDSSLSKIPTVPRLIPLVAKRPNSNRGDLIFPLKKLVMFSSEPDQMKHSDSRRVTIPQANPQNSLEYGNTKSYTNSYTLKDIQLTSAQNGYQNIGQSYQDVEPIQTRHTQKYDEVASGLSVDIPSTTNGVLSYKQFLSDENNIRSQLSALSKPSMQGTYLTSQIQFPKNTVLFLERDKSVNLPDITNDSLMKTSQHSTRHRTDLNPSGQSITHSLFVKKFPVPSLVPGNTIKSAYSVSPSASGTYKDSAVSTDQNHPYYISPKKPYAFKGFVPTSLQKSKVHFEQKPITNSLLNMQYVAAHPSTIQEPLISDQFKKMLFQFEDFKTSQDKQPDPDLTDSFNNRLQLSFKEGGSNMKYDVQGQAEARSGTESSNNGAAFLQKHLKKAYKELPLEEVQSETSKRWTSALHNLSQMPKVGSSISRFVGSNAHFSTTKFSNNHENPKSEIIQPIYKTPLINKAVAVVHPIHMYKYKEPEAPLNSAKEILGNRNPAEVTQSDISENAMRSSPTSSVVIGKLVEVTEKGKGSGENSYFQNSYSAPFTQSTSYRSTHLKSHKVNRFSTIYRSTIKQFDPINETNIDFYAIDASQSSSPTSSFVIGRLINTFNNASTKTNPKASSTKTALNSFKPFRFSDIAGSASFTNAKLHSAAITPKEVADVTRVSNHSDSTVMAEIIDSSSVISTLKIEDDVQSPVSFSVSEFLPTAAIDISMESRSSFTEEYSPSQTNSQLNHSKVDTHSFYEGTLMPDITTTSVSVTSDVDWLFLNL</sequence>
<evidence type="ECO:0000313" key="4">
    <source>
        <dbReference type="RefSeq" id="XP_021333442.1"/>
    </source>
</evidence>
<dbReference type="GeneID" id="110439932"/>
<name>A0A8M9PPJ4_DANRE</name>
<dbReference type="Proteomes" id="UP000000437">
    <property type="component" value="Chromosome 7"/>
</dbReference>
<keyword evidence="2" id="KW-0732">Signal</keyword>
<feature type="compositionally biased region" description="Polar residues" evidence="1">
    <location>
        <begin position="79"/>
        <end position="91"/>
    </location>
</feature>
<dbReference type="KEGG" id="dre:110439932"/>
<feature type="region of interest" description="Disordered" evidence="1">
    <location>
        <begin position="78"/>
        <end position="98"/>
    </location>
</feature>
<feature type="region of interest" description="Disordered" evidence="1">
    <location>
        <begin position="486"/>
        <end position="508"/>
    </location>
</feature>
<proteinExistence type="predicted"/>
<feature type="signal peptide" evidence="2">
    <location>
        <begin position="1"/>
        <end position="20"/>
    </location>
</feature>
<feature type="compositionally biased region" description="Polar residues" evidence="1">
    <location>
        <begin position="486"/>
        <end position="497"/>
    </location>
</feature>
<dbReference type="AlphaFoldDB" id="A0A8M9PPJ4"/>
<gene>
    <name evidence="4" type="primary">LOC110439932</name>
</gene>
<evidence type="ECO:0000313" key="3">
    <source>
        <dbReference type="Proteomes" id="UP000000437"/>
    </source>
</evidence>
<dbReference type="RefSeq" id="XP_021333442.1">
    <property type="nucleotide sequence ID" value="XM_021477767.3"/>
</dbReference>
<reference evidence="4" key="1">
    <citation type="submission" date="2025-08" db="UniProtKB">
        <authorList>
            <consortium name="RefSeq"/>
        </authorList>
    </citation>
    <scope>IDENTIFICATION</scope>
    <source>
        <strain evidence="4">Tuebingen</strain>
        <tissue evidence="4">Fibroblasts and whole tissue</tissue>
    </source>
</reference>
<dbReference type="OrthoDB" id="8883798at2759"/>
<evidence type="ECO:0000256" key="1">
    <source>
        <dbReference type="SAM" id="MobiDB-lite"/>
    </source>
</evidence>